<dbReference type="SUPFAM" id="SSF109854">
    <property type="entry name" value="DinB/YfiT-like putative metalloenzymes"/>
    <property type="match status" value="1"/>
</dbReference>
<comment type="caution">
    <text evidence="2">The sequence shown here is derived from an EMBL/GenBank/DDBJ whole genome shotgun (WGS) entry which is preliminary data.</text>
</comment>
<evidence type="ECO:0000259" key="1">
    <source>
        <dbReference type="Pfam" id="PF12867"/>
    </source>
</evidence>
<keyword evidence="3" id="KW-1185">Reference proteome</keyword>
<dbReference type="Gene3D" id="1.20.120.450">
    <property type="entry name" value="dinb family like domain"/>
    <property type="match status" value="1"/>
</dbReference>
<gene>
    <name evidence="2" type="ORF">GBK04_08815</name>
</gene>
<feature type="domain" description="DinB-like" evidence="1">
    <location>
        <begin position="18"/>
        <end position="144"/>
    </location>
</feature>
<dbReference type="Pfam" id="PF12867">
    <property type="entry name" value="DinB_2"/>
    <property type="match status" value="1"/>
</dbReference>
<dbReference type="AlphaFoldDB" id="A0A7C9B9M3"/>
<sequence length="155" mass="17676">MKQEIKNIKTVRLSILDQVKNLSNEQLNEIPAGFNNNIIWNLAHLVSAQQGLCYLRSGLEITIDDRYFSPYRPGTKPEKVVEPAEVETIKQLMISTTAQLEADYAAQVFSNYSSFTTRYGVELTTIEEAIRFVLFHEGFHFGYILALKRILTTSV</sequence>
<dbReference type="EMBL" id="WHLY01000002">
    <property type="protein sequence ID" value="MPR33462.1"/>
    <property type="molecule type" value="Genomic_DNA"/>
</dbReference>
<protein>
    <submittedName>
        <fullName evidence="2">DinB family protein</fullName>
    </submittedName>
</protein>
<dbReference type="InterPro" id="IPR034660">
    <property type="entry name" value="DinB/YfiT-like"/>
</dbReference>
<evidence type="ECO:0000313" key="3">
    <source>
        <dbReference type="Proteomes" id="UP000479293"/>
    </source>
</evidence>
<evidence type="ECO:0000313" key="2">
    <source>
        <dbReference type="EMBL" id="MPR33462.1"/>
    </source>
</evidence>
<proteinExistence type="predicted"/>
<reference evidence="2 3" key="1">
    <citation type="submission" date="2019-10" db="EMBL/GenBank/DDBJ databases">
        <title>Draft Genome Sequence of Cytophagaceae sp. SJW1-29.</title>
        <authorList>
            <person name="Choi A."/>
        </authorList>
    </citation>
    <scope>NUCLEOTIDE SEQUENCE [LARGE SCALE GENOMIC DNA]</scope>
    <source>
        <strain evidence="2 3">SJW1-29</strain>
    </source>
</reference>
<name>A0A7C9B9M3_9BACT</name>
<accession>A0A7C9B9M3</accession>
<dbReference type="InterPro" id="IPR024775">
    <property type="entry name" value="DinB-like"/>
</dbReference>
<dbReference type="Proteomes" id="UP000479293">
    <property type="component" value="Unassembled WGS sequence"/>
</dbReference>
<organism evidence="2 3">
    <name type="scientific">Salmonirosea aquatica</name>
    <dbReference type="NCBI Taxonomy" id="2654236"/>
    <lineage>
        <taxon>Bacteria</taxon>
        <taxon>Pseudomonadati</taxon>
        <taxon>Bacteroidota</taxon>
        <taxon>Cytophagia</taxon>
        <taxon>Cytophagales</taxon>
        <taxon>Spirosomataceae</taxon>
        <taxon>Salmonirosea</taxon>
    </lineage>
</organism>
<dbReference type="RefSeq" id="WP_152758727.1">
    <property type="nucleotide sequence ID" value="NZ_WHLY01000002.1"/>
</dbReference>